<dbReference type="AlphaFoldDB" id="A0A382IF55"/>
<keyword evidence="5 8" id="KW-0812">Transmembrane</keyword>
<dbReference type="GO" id="GO:0005886">
    <property type="term" value="C:plasma membrane"/>
    <property type="evidence" value="ECO:0007669"/>
    <property type="project" value="UniProtKB-SubCell"/>
</dbReference>
<dbReference type="SUPFAM" id="SSF81338">
    <property type="entry name" value="Aquaporin-like"/>
    <property type="match status" value="1"/>
</dbReference>
<evidence type="ECO:0000256" key="8">
    <source>
        <dbReference type="SAM" id="Phobius"/>
    </source>
</evidence>
<dbReference type="PANTHER" id="PTHR19139:SF199">
    <property type="entry name" value="MIP17260P"/>
    <property type="match status" value="1"/>
</dbReference>
<name>A0A382IF55_9ZZZZ</name>
<dbReference type="InterPro" id="IPR023271">
    <property type="entry name" value="Aquaporin-like"/>
</dbReference>
<feature type="transmembrane region" description="Helical" evidence="8">
    <location>
        <begin position="151"/>
        <end position="174"/>
    </location>
</feature>
<keyword evidence="7 8" id="KW-0472">Membrane</keyword>
<evidence type="ECO:0000313" key="9">
    <source>
        <dbReference type="EMBL" id="SVB98226.1"/>
    </source>
</evidence>
<sequence>MNDLSKKGLVELIGTFLLTFIGGAAIINGQAGLIGVALAHGLTVAIVISALGHISGGHINPAVTIGFLVTRKIDLKEGGIYILSQLVGAVLAAFALKQFVPGAMNASLGGQSVAPSVDLGAAIGIEFILTFFLVTAIFGTAVDERGTFQSIAGFGIGLVVTVDILAGGPLTGASMNPARSFGPALISGHWDNHLVYWIGPLLGGTIAALIYDTFIMNKAGKKGYSE</sequence>
<feature type="transmembrane region" description="Helical" evidence="8">
    <location>
        <begin position="119"/>
        <end position="139"/>
    </location>
</feature>
<evidence type="ECO:0000256" key="5">
    <source>
        <dbReference type="ARBA" id="ARBA00022692"/>
    </source>
</evidence>
<evidence type="ECO:0000256" key="6">
    <source>
        <dbReference type="ARBA" id="ARBA00022989"/>
    </source>
</evidence>
<reference evidence="9" key="1">
    <citation type="submission" date="2018-05" db="EMBL/GenBank/DDBJ databases">
        <authorList>
            <person name="Lanie J.A."/>
            <person name="Ng W.-L."/>
            <person name="Kazmierczak K.M."/>
            <person name="Andrzejewski T.M."/>
            <person name="Davidsen T.M."/>
            <person name="Wayne K.J."/>
            <person name="Tettelin H."/>
            <person name="Glass J.I."/>
            <person name="Rusch D."/>
            <person name="Podicherti R."/>
            <person name="Tsui H.-C.T."/>
            <person name="Winkler M.E."/>
        </authorList>
    </citation>
    <scope>NUCLEOTIDE SEQUENCE</scope>
</reference>
<dbReference type="InterPro" id="IPR022357">
    <property type="entry name" value="MIP_CS"/>
</dbReference>
<keyword evidence="4" id="KW-1003">Cell membrane</keyword>
<dbReference type="NCBIfam" id="TIGR00861">
    <property type="entry name" value="MIP"/>
    <property type="match status" value="1"/>
</dbReference>
<accession>A0A382IF55</accession>
<gene>
    <name evidence="9" type="ORF">METZ01_LOCUS251080</name>
</gene>
<evidence type="ECO:0000256" key="2">
    <source>
        <dbReference type="ARBA" id="ARBA00006175"/>
    </source>
</evidence>
<dbReference type="GO" id="GO:0015250">
    <property type="term" value="F:water channel activity"/>
    <property type="evidence" value="ECO:0007669"/>
    <property type="project" value="TreeGrafter"/>
</dbReference>
<dbReference type="EMBL" id="UINC01066987">
    <property type="protein sequence ID" value="SVB98226.1"/>
    <property type="molecule type" value="Genomic_DNA"/>
</dbReference>
<dbReference type="PANTHER" id="PTHR19139">
    <property type="entry name" value="AQUAPORIN TRANSPORTER"/>
    <property type="match status" value="1"/>
</dbReference>
<dbReference type="PRINTS" id="PR00783">
    <property type="entry name" value="MINTRINSICP"/>
</dbReference>
<evidence type="ECO:0000256" key="1">
    <source>
        <dbReference type="ARBA" id="ARBA00004651"/>
    </source>
</evidence>
<feature type="transmembrane region" description="Helical" evidence="8">
    <location>
        <begin position="80"/>
        <end position="99"/>
    </location>
</feature>
<comment type="similarity">
    <text evidence="2">Belongs to the MIP/aquaporin (TC 1.A.8) family.</text>
</comment>
<organism evidence="9">
    <name type="scientific">marine metagenome</name>
    <dbReference type="NCBI Taxonomy" id="408172"/>
    <lineage>
        <taxon>unclassified sequences</taxon>
        <taxon>metagenomes</taxon>
        <taxon>ecological metagenomes</taxon>
    </lineage>
</organism>
<comment type="subcellular location">
    <subcellularLocation>
        <location evidence="1">Cell membrane</location>
        <topology evidence="1">Multi-pass membrane protein</topology>
    </subcellularLocation>
</comment>
<dbReference type="Pfam" id="PF00230">
    <property type="entry name" value="MIP"/>
    <property type="match status" value="1"/>
</dbReference>
<dbReference type="PROSITE" id="PS00221">
    <property type="entry name" value="MIP"/>
    <property type="match status" value="1"/>
</dbReference>
<evidence type="ECO:0008006" key="10">
    <source>
        <dbReference type="Google" id="ProtNLM"/>
    </source>
</evidence>
<evidence type="ECO:0000256" key="7">
    <source>
        <dbReference type="ARBA" id="ARBA00023136"/>
    </source>
</evidence>
<dbReference type="Gene3D" id="1.20.1080.10">
    <property type="entry name" value="Glycerol uptake facilitator protein"/>
    <property type="match status" value="1"/>
</dbReference>
<feature type="transmembrane region" description="Helical" evidence="8">
    <location>
        <begin position="194"/>
        <end position="214"/>
    </location>
</feature>
<proteinExistence type="inferred from homology"/>
<keyword evidence="6 8" id="KW-1133">Transmembrane helix</keyword>
<evidence type="ECO:0000256" key="4">
    <source>
        <dbReference type="ARBA" id="ARBA00022475"/>
    </source>
</evidence>
<keyword evidence="3" id="KW-0813">Transport</keyword>
<protein>
    <recommendedName>
        <fullName evidence="10">Aquaporin</fullName>
    </recommendedName>
</protein>
<dbReference type="CDD" id="cd00333">
    <property type="entry name" value="MIP"/>
    <property type="match status" value="1"/>
</dbReference>
<dbReference type="InterPro" id="IPR000425">
    <property type="entry name" value="MIP"/>
</dbReference>
<evidence type="ECO:0000256" key="3">
    <source>
        <dbReference type="ARBA" id="ARBA00022448"/>
    </source>
</evidence>
<feature type="transmembrane region" description="Helical" evidence="8">
    <location>
        <begin position="12"/>
        <end position="38"/>
    </location>
</feature>
<feature type="transmembrane region" description="Helical" evidence="8">
    <location>
        <begin position="44"/>
        <end position="68"/>
    </location>
</feature>
<dbReference type="InterPro" id="IPR034294">
    <property type="entry name" value="Aquaporin_transptr"/>
</dbReference>